<dbReference type="Proteomes" id="UP000252085">
    <property type="component" value="Unassembled WGS sequence"/>
</dbReference>
<dbReference type="AlphaFoldDB" id="A0A367R5X0"/>
<gene>
    <name evidence="7" type="ORF">A6769_29745</name>
</gene>
<sequence length="420" mass="47667">MINIFFLLILFSSLLGRIKFPGINIGIHYLLLPAFSFGIISLSFKSLPEVVNKHKIILISISLMYLWMWLSSLMSEFPNIAITYSLKYSTYYILFFAFLVLTFKNITTLSLTFYYRCILYLLQIIAGLGFLEVLLPNNWIFKSLKFPSFYPEIGSIMQNPNQFGVIVAIGLCLSLILEKQNKISKIELHISELIFVISLALSASGNGWVIFIIGMFLLLIYKIISFRKMIYLISLLFLFIVTVPVSTRRIGLADSKIFPLTNVFTENSNLLNPHGKKIITLVGTGVTRFEMWQAAINETIKRPFTGIGIGVFPDQIGVKVWGKKSYHAHNIFLNVSAEQGIPGLLLFTNFLAKIALKVKYANPLITVPIIMFLVSQIPDVFTEDYTFTTIEFYFIAAAINSRKDVVTQLKPEIIENAKKL</sequence>
<protein>
    <recommendedName>
        <fullName evidence="6">O-antigen ligase-related domain-containing protein</fullName>
    </recommendedName>
</protein>
<dbReference type="PANTHER" id="PTHR37422:SF13">
    <property type="entry name" value="LIPOPOLYSACCHARIDE BIOSYNTHESIS PROTEIN PA4999-RELATED"/>
    <property type="match status" value="1"/>
</dbReference>
<dbReference type="EMBL" id="LXQE01000171">
    <property type="protein sequence ID" value="RCJ31896.1"/>
    <property type="molecule type" value="Genomic_DNA"/>
</dbReference>
<evidence type="ECO:0000256" key="5">
    <source>
        <dbReference type="SAM" id="Phobius"/>
    </source>
</evidence>
<name>A0A367R5X0_NOSPU</name>
<comment type="caution">
    <text evidence="7">The sequence shown here is derived from an EMBL/GenBank/DDBJ whole genome shotgun (WGS) entry which is preliminary data.</text>
</comment>
<feature type="transmembrane region" description="Helical" evidence="5">
    <location>
        <begin position="190"/>
        <end position="223"/>
    </location>
</feature>
<evidence type="ECO:0000256" key="4">
    <source>
        <dbReference type="ARBA" id="ARBA00023136"/>
    </source>
</evidence>
<organism evidence="7 8">
    <name type="scientific">Nostoc punctiforme NIES-2108</name>
    <dbReference type="NCBI Taxonomy" id="1356359"/>
    <lineage>
        <taxon>Bacteria</taxon>
        <taxon>Bacillati</taxon>
        <taxon>Cyanobacteriota</taxon>
        <taxon>Cyanophyceae</taxon>
        <taxon>Nostocales</taxon>
        <taxon>Nostocaceae</taxon>
        <taxon>Nostoc</taxon>
    </lineage>
</organism>
<dbReference type="InterPro" id="IPR007016">
    <property type="entry name" value="O-antigen_ligase-rel_domated"/>
</dbReference>
<feature type="transmembrane region" description="Helical" evidence="5">
    <location>
        <begin position="161"/>
        <end position="178"/>
    </location>
</feature>
<feature type="transmembrane region" description="Helical" evidence="5">
    <location>
        <begin position="26"/>
        <end position="44"/>
    </location>
</feature>
<feature type="transmembrane region" description="Helical" evidence="5">
    <location>
        <begin position="89"/>
        <end position="106"/>
    </location>
</feature>
<dbReference type="InterPro" id="IPR051533">
    <property type="entry name" value="WaaL-like"/>
</dbReference>
<feature type="transmembrane region" description="Helical" evidence="5">
    <location>
        <begin position="118"/>
        <end position="141"/>
    </location>
</feature>
<evidence type="ECO:0000256" key="3">
    <source>
        <dbReference type="ARBA" id="ARBA00022989"/>
    </source>
</evidence>
<keyword evidence="2 5" id="KW-0812">Transmembrane</keyword>
<evidence type="ECO:0000256" key="1">
    <source>
        <dbReference type="ARBA" id="ARBA00004141"/>
    </source>
</evidence>
<dbReference type="PANTHER" id="PTHR37422">
    <property type="entry name" value="TEICHURONIC ACID BIOSYNTHESIS PROTEIN TUAE"/>
    <property type="match status" value="1"/>
</dbReference>
<evidence type="ECO:0000313" key="8">
    <source>
        <dbReference type="Proteomes" id="UP000252085"/>
    </source>
</evidence>
<keyword evidence="4 5" id="KW-0472">Membrane</keyword>
<evidence type="ECO:0000313" key="7">
    <source>
        <dbReference type="EMBL" id="RCJ31896.1"/>
    </source>
</evidence>
<dbReference type="GO" id="GO:0016020">
    <property type="term" value="C:membrane"/>
    <property type="evidence" value="ECO:0007669"/>
    <property type="project" value="UniProtKB-SubCell"/>
</dbReference>
<evidence type="ECO:0000259" key="6">
    <source>
        <dbReference type="Pfam" id="PF04932"/>
    </source>
</evidence>
<comment type="subcellular location">
    <subcellularLocation>
        <location evidence="1">Membrane</location>
        <topology evidence="1">Multi-pass membrane protein</topology>
    </subcellularLocation>
</comment>
<proteinExistence type="predicted"/>
<reference evidence="7 8" key="1">
    <citation type="submission" date="2016-04" db="EMBL/GenBank/DDBJ databases">
        <authorList>
            <person name="Evans L.H."/>
            <person name="Alamgir A."/>
            <person name="Owens N."/>
            <person name="Weber N.D."/>
            <person name="Virtaneva K."/>
            <person name="Barbian K."/>
            <person name="Babar A."/>
            <person name="Rosenke K."/>
        </authorList>
    </citation>
    <scope>NUCLEOTIDE SEQUENCE [LARGE SCALE GENOMIC DNA]</scope>
    <source>
        <strain evidence="7">NIES-2108</strain>
    </source>
</reference>
<feature type="transmembrane region" description="Helical" evidence="5">
    <location>
        <begin position="229"/>
        <end position="247"/>
    </location>
</feature>
<keyword evidence="3 5" id="KW-1133">Transmembrane helix</keyword>
<feature type="transmembrane region" description="Helical" evidence="5">
    <location>
        <begin position="56"/>
        <end position="77"/>
    </location>
</feature>
<dbReference type="Pfam" id="PF04932">
    <property type="entry name" value="Wzy_C"/>
    <property type="match status" value="1"/>
</dbReference>
<feature type="domain" description="O-antigen ligase-related" evidence="6">
    <location>
        <begin position="193"/>
        <end position="347"/>
    </location>
</feature>
<accession>A0A367R5X0</accession>
<evidence type="ECO:0000256" key="2">
    <source>
        <dbReference type="ARBA" id="ARBA00022692"/>
    </source>
</evidence>